<keyword evidence="1" id="KW-0560">Oxidoreductase</keyword>
<reference evidence="2" key="1">
    <citation type="submission" date="2021-05" db="EMBL/GenBank/DDBJ databases">
        <authorList>
            <person name="Pietrasiak N."/>
            <person name="Ward R."/>
            <person name="Stajich J.E."/>
            <person name="Kurbessoian T."/>
        </authorList>
    </citation>
    <scope>NUCLEOTIDE SEQUENCE</scope>
    <source>
        <strain evidence="2">CPER-KK1</strain>
    </source>
</reference>
<comment type="caution">
    <text evidence="2">The sequence shown here is derived from an EMBL/GenBank/DDBJ whole genome shotgun (WGS) entry which is preliminary data.</text>
</comment>
<dbReference type="Proteomes" id="UP000753908">
    <property type="component" value="Unassembled WGS sequence"/>
</dbReference>
<gene>
    <name evidence="2" type="ORF">KME25_10065</name>
</gene>
<evidence type="ECO:0000313" key="2">
    <source>
        <dbReference type="EMBL" id="MBW4544770.1"/>
    </source>
</evidence>
<evidence type="ECO:0000256" key="1">
    <source>
        <dbReference type="ARBA" id="ARBA00023002"/>
    </source>
</evidence>
<dbReference type="GO" id="GO:0016491">
    <property type="term" value="F:oxidoreductase activity"/>
    <property type="evidence" value="ECO:0007669"/>
    <property type="project" value="UniProtKB-KW"/>
</dbReference>
<accession>A0A951U9D6</accession>
<proteinExistence type="predicted"/>
<reference evidence="2" key="2">
    <citation type="journal article" date="2022" name="Microbiol. Resour. Announc.">
        <title>Metagenome Sequencing to Explore Phylogenomics of Terrestrial Cyanobacteria.</title>
        <authorList>
            <person name="Ward R.D."/>
            <person name="Stajich J.E."/>
            <person name="Johansen J.R."/>
            <person name="Huntemann M."/>
            <person name="Clum A."/>
            <person name="Foster B."/>
            <person name="Foster B."/>
            <person name="Roux S."/>
            <person name="Palaniappan K."/>
            <person name="Varghese N."/>
            <person name="Mukherjee S."/>
            <person name="Reddy T.B.K."/>
            <person name="Daum C."/>
            <person name="Copeland A."/>
            <person name="Chen I.A."/>
            <person name="Ivanova N.N."/>
            <person name="Kyrpides N.C."/>
            <person name="Shapiro N."/>
            <person name="Eloe-Fadrosh E.A."/>
            <person name="Pietrasiak N."/>
        </authorList>
    </citation>
    <scope>NUCLEOTIDE SEQUENCE</scope>
    <source>
        <strain evidence="2">CPER-KK1</strain>
    </source>
</reference>
<dbReference type="InterPro" id="IPR042098">
    <property type="entry name" value="TauD-like_sf"/>
</dbReference>
<dbReference type="AlphaFoldDB" id="A0A951U9D6"/>
<sequence length="165" mass="19132">MQEIEAPEHAKVITQSRTVNICAGQHFSTHCPIFEQLSDETWRVRFRSDVMSIEPWAYHSVKYVVENYFFNPKFRKSHLLTEGQMLISDNHRILHGCEAIISDNINRTRTLNKAWIWNASTDSLLPFTDLLPDSNTFKAYNMHLPLKDTNKSLRPIQTGIKVSLS</sequence>
<dbReference type="EMBL" id="JAHHIF010000010">
    <property type="protein sequence ID" value="MBW4544770.1"/>
    <property type="molecule type" value="Genomic_DNA"/>
</dbReference>
<name>A0A951U9D6_9CYAN</name>
<evidence type="ECO:0000313" key="3">
    <source>
        <dbReference type="Proteomes" id="UP000753908"/>
    </source>
</evidence>
<dbReference type="Gene3D" id="3.60.130.10">
    <property type="entry name" value="Clavaminate synthase-like"/>
    <property type="match status" value="1"/>
</dbReference>
<organism evidence="2 3">
    <name type="scientific">Symplocastrum torsivum CPER-KK1</name>
    <dbReference type="NCBI Taxonomy" id="450513"/>
    <lineage>
        <taxon>Bacteria</taxon>
        <taxon>Bacillati</taxon>
        <taxon>Cyanobacteriota</taxon>
        <taxon>Cyanophyceae</taxon>
        <taxon>Oscillatoriophycideae</taxon>
        <taxon>Oscillatoriales</taxon>
        <taxon>Microcoleaceae</taxon>
        <taxon>Symplocastrum</taxon>
    </lineage>
</organism>
<dbReference type="SUPFAM" id="SSF51197">
    <property type="entry name" value="Clavaminate synthase-like"/>
    <property type="match status" value="1"/>
</dbReference>
<protein>
    <submittedName>
        <fullName evidence="2">Uncharacterized protein</fullName>
    </submittedName>
</protein>